<name>A0A2P4T1U2_BAMTH</name>
<sequence length="53" mass="5692">MIADLGDDEIPHIPSGIINQSRSPSSRMTDHEGARAEEGTKNSATYCISGDFL</sequence>
<keyword evidence="3" id="KW-1185">Reference proteome</keyword>
<protein>
    <submittedName>
        <fullName evidence="2">Uncharacterized protein</fullName>
    </submittedName>
</protein>
<comment type="caution">
    <text evidence="2">The sequence shown here is derived from an EMBL/GenBank/DDBJ whole genome shotgun (WGS) entry which is preliminary data.</text>
</comment>
<feature type="region of interest" description="Disordered" evidence="1">
    <location>
        <begin position="1"/>
        <end position="53"/>
    </location>
</feature>
<reference evidence="2 3" key="1">
    <citation type="submission" date="2018-01" db="EMBL/GenBank/DDBJ databases">
        <title>Comparison of the Chinese Bamboo Partridge and Red Junglefowl genome sequences highlights the importance of demography in genome evolution.</title>
        <authorList>
            <person name="Tiley G.P."/>
            <person name="Kimball R.T."/>
            <person name="Braun E.L."/>
            <person name="Burleigh J.G."/>
        </authorList>
    </citation>
    <scope>NUCLEOTIDE SEQUENCE [LARGE SCALE GENOMIC DNA]</scope>
    <source>
        <strain evidence="2">RTK389</strain>
        <tissue evidence="2">Blood</tissue>
    </source>
</reference>
<accession>A0A2P4T1U2</accession>
<evidence type="ECO:0000313" key="3">
    <source>
        <dbReference type="Proteomes" id="UP000237246"/>
    </source>
</evidence>
<dbReference type="EMBL" id="PPHD01012222">
    <property type="protein sequence ID" value="POI30333.1"/>
    <property type="molecule type" value="Genomic_DNA"/>
</dbReference>
<feature type="compositionally biased region" description="Polar residues" evidence="1">
    <location>
        <begin position="17"/>
        <end position="27"/>
    </location>
</feature>
<organism evidence="2 3">
    <name type="scientific">Bambusicola thoracicus</name>
    <name type="common">Chinese bamboo-partridge</name>
    <name type="synonym">Perdix thoracica</name>
    <dbReference type="NCBI Taxonomy" id="9083"/>
    <lineage>
        <taxon>Eukaryota</taxon>
        <taxon>Metazoa</taxon>
        <taxon>Chordata</taxon>
        <taxon>Craniata</taxon>
        <taxon>Vertebrata</taxon>
        <taxon>Euteleostomi</taxon>
        <taxon>Archelosauria</taxon>
        <taxon>Archosauria</taxon>
        <taxon>Dinosauria</taxon>
        <taxon>Saurischia</taxon>
        <taxon>Theropoda</taxon>
        <taxon>Coelurosauria</taxon>
        <taxon>Aves</taxon>
        <taxon>Neognathae</taxon>
        <taxon>Galloanserae</taxon>
        <taxon>Galliformes</taxon>
        <taxon>Phasianidae</taxon>
        <taxon>Perdicinae</taxon>
        <taxon>Bambusicola</taxon>
    </lineage>
</organism>
<dbReference type="OrthoDB" id="10406248at2759"/>
<evidence type="ECO:0000313" key="2">
    <source>
        <dbReference type="EMBL" id="POI30333.1"/>
    </source>
</evidence>
<gene>
    <name evidence="2" type="ORF">CIB84_005916</name>
</gene>
<feature type="compositionally biased region" description="Basic and acidic residues" evidence="1">
    <location>
        <begin position="28"/>
        <end position="40"/>
    </location>
</feature>
<evidence type="ECO:0000256" key="1">
    <source>
        <dbReference type="SAM" id="MobiDB-lite"/>
    </source>
</evidence>
<proteinExistence type="predicted"/>
<dbReference type="AlphaFoldDB" id="A0A2P4T1U2"/>
<dbReference type="Proteomes" id="UP000237246">
    <property type="component" value="Unassembled WGS sequence"/>
</dbReference>